<dbReference type="Proteomes" id="UP001359559">
    <property type="component" value="Unassembled WGS sequence"/>
</dbReference>
<comment type="caution">
    <text evidence="2">The sequence shown here is derived from an EMBL/GenBank/DDBJ whole genome shotgun (WGS) entry which is preliminary data.</text>
</comment>
<accession>A0AAN9JML5</accession>
<evidence type="ECO:0000313" key="2">
    <source>
        <dbReference type="EMBL" id="KAK7300114.1"/>
    </source>
</evidence>
<name>A0AAN9JML5_CLITE</name>
<reference evidence="2 3" key="1">
    <citation type="submission" date="2024-01" db="EMBL/GenBank/DDBJ databases">
        <title>The genomes of 5 underutilized Papilionoideae crops provide insights into root nodulation and disease resistance.</title>
        <authorList>
            <person name="Yuan L."/>
        </authorList>
    </citation>
    <scope>NUCLEOTIDE SEQUENCE [LARGE SCALE GENOMIC DNA]</scope>
    <source>
        <strain evidence="2">LY-2023</strain>
        <tissue evidence="2">Leaf</tissue>
    </source>
</reference>
<sequence length="147" mass="16827">MNVRHLIMKTALHEYEFLGIALLLNNCPKLKCLTIELSSEKVLLDYEPVLNFNRTRFWIENVQIYKCLISSLKVVEIKGFKGSENEILVLKYFITCGKKLKMMSIDILKDDGVGSSNGGNAESYRREKAEGLLKIRRASTRLEILIS</sequence>
<feature type="domain" description="FBD" evidence="1">
    <location>
        <begin position="66"/>
        <end position="147"/>
    </location>
</feature>
<protein>
    <recommendedName>
        <fullName evidence="1">FBD domain-containing protein</fullName>
    </recommendedName>
</protein>
<evidence type="ECO:0000313" key="3">
    <source>
        <dbReference type="Proteomes" id="UP001359559"/>
    </source>
</evidence>
<dbReference type="PANTHER" id="PTHR31900">
    <property type="entry name" value="F-BOX/RNI SUPERFAMILY PROTEIN-RELATED"/>
    <property type="match status" value="1"/>
</dbReference>
<dbReference type="AlphaFoldDB" id="A0AAN9JML5"/>
<dbReference type="SMART" id="SM00579">
    <property type="entry name" value="FBD"/>
    <property type="match status" value="1"/>
</dbReference>
<proteinExistence type="predicted"/>
<dbReference type="InterPro" id="IPR050232">
    <property type="entry name" value="FBL13/AtMIF1-like"/>
</dbReference>
<dbReference type="PANTHER" id="PTHR31900:SF34">
    <property type="entry name" value="EMB|CAB62440.1-RELATED"/>
    <property type="match status" value="1"/>
</dbReference>
<dbReference type="InterPro" id="IPR006566">
    <property type="entry name" value="FBD"/>
</dbReference>
<gene>
    <name evidence="2" type="ORF">RJT34_10948</name>
</gene>
<dbReference type="EMBL" id="JAYKXN010000003">
    <property type="protein sequence ID" value="KAK7300114.1"/>
    <property type="molecule type" value="Genomic_DNA"/>
</dbReference>
<organism evidence="2 3">
    <name type="scientific">Clitoria ternatea</name>
    <name type="common">Butterfly pea</name>
    <dbReference type="NCBI Taxonomy" id="43366"/>
    <lineage>
        <taxon>Eukaryota</taxon>
        <taxon>Viridiplantae</taxon>
        <taxon>Streptophyta</taxon>
        <taxon>Embryophyta</taxon>
        <taxon>Tracheophyta</taxon>
        <taxon>Spermatophyta</taxon>
        <taxon>Magnoliopsida</taxon>
        <taxon>eudicotyledons</taxon>
        <taxon>Gunneridae</taxon>
        <taxon>Pentapetalae</taxon>
        <taxon>rosids</taxon>
        <taxon>fabids</taxon>
        <taxon>Fabales</taxon>
        <taxon>Fabaceae</taxon>
        <taxon>Papilionoideae</taxon>
        <taxon>50 kb inversion clade</taxon>
        <taxon>NPAAA clade</taxon>
        <taxon>indigoferoid/millettioid clade</taxon>
        <taxon>Phaseoleae</taxon>
        <taxon>Clitoria</taxon>
    </lineage>
</organism>
<dbReference type="Pfam" id="PF08387">
    <property type="entry name" value="FBD"/>
    <property type="match status" value="1"/>
</dbReference>
<keyword evidence="3" id="KW-1185">Reference proteome</keyword>
<evidence type="ECO:0000259" key="1">
    <source>
        <dbReference type="SMART" id="SM00579"/>
    </source>
</evidence>